<reference evidence="2" key="1">
    <citation type="submission" date="2023-03" db="EMBL/GenBank/DDBJ databases">
        <title>Andean soil-derived lignocellulolytic bacterial consortium as a source of novel taxa and putative plastic-active enzymes.</title>
        <authorList>
            <person name="Diaz-Garcia L."/>
            <person name="Chuvochina M."/>
            <person name="Feuerriegel G."/>
            <person name="Bunk B."/>
            <person name="Sproer C."/>
            <person name="Streit W.R."/>
            <person name="Rodriguez L.M."/>
            <person name="Overmann J."/>
            <person name="Jimenez D.J."/>
        </authorList>
    </citation>
    <scope>NUCLEOTIDE SEQUENCE</scope>
    <source>
        <strain evidence="2">MAG 4610</strain>
    </source>
</reference>
<dbReference type="Gene3D" id="3.20.20.120">
    <property type="entry name" value="Enolase-like C-terminal domain"/>
    <property type="match status" value="1"/>
</dbReference>
<protein>
    <submittedName>
        <fullName evidence="2">Enolase C-terminal domain-like protein</fullName>
    </submittedName>
</protein>
<dbReference type="SUPFAM" id="SSF51604">
    <property type="entry name" value="Enolase C-terminal domain-like"/>
    <property type="match status" value="1"/>
</dbReference>
<evidence type="ECO:0000313" key="2">
    <source>
        <dbReference type="EMBL" id="WEK13010.1"/>
    </source>
</evidence>
<dbReference type="Proteomes" id="UP001213972">
    <property type="component" value="Chromosome"/>
</dbReference>
<dbReference type="Gene3D" id="3.30.390.10">
    <property type="entry name" value="Enolase-like, N-terminal domain"/>
    <property type="match status" value="1"/>
</dbReference>
<feature type="domain" description="Enolase C-terminal" evidence="1">
    <location>
        <begin position="209"/>
        <end position="337"/>
    </location>
</feature>
<organism evidence="2 3">
    <name type="scientific">Candidatus Microbacterium phytovorans</name>
    <dbReference type="NCBI Taxonomy" id="3121374"/>
    <lineage>
        <taxon>Bacteria</taxon>
        <taxon>Bacillati</taxon>
        <taxon>Actinomycetota</taxon>
        <taxon>Actinomycetes</taxon>
        <taxon>Micrococcales</taxon>
        <taxon>Microbacteriaceae</taxon>
        <taxon>Microbacterium</taxon>
    </lineage>
</organism>
<dbReference type="SUPFAM" id="SSF54826">
    <property type="entry name" value="Enolase N-terminal domain-like"/>
    <property type="match status" value="1"/>
</dbReference>
<dbReference type="AlphaFoldDB" id="A0AAJ6B2L2"/>
<name>A0AAJ6B2L2_9MICO</name>
<evidence type="ECO:0000259" key="1">
    <source>
        <dbReference type="Pfam" id="PF13378"/>
    </source>
</evidence>
<proteinExistence type="predicted"/>
<sequence>MIEVTGVTARVVPVQTRLPFRYGIAEMTAAPHVVVEVALRRADGTASRGWASEHLPPKWFTKNPDSSFADDLIGLVGVVEHAVEAATGLRAASAFALWRALDQAQMRWAEHTGIPGLLAGLGTALVERAVIDAVCRAARTPFVTALHSGALGFDPGSLHPELAGIDWRAHLRTEPAPTIAVRHTVGFADALTADEVVDRPDDDLPVSLDEVIRRDGVHHLKIKTAGDAAADLTRLGRIFAVCDALGVEPRLTVDANESMRDGDHLDRWARALLSHAQIGPRLRDALIAVEQPVHRDAAFAPELGGVLRELSAQGMPVIIDESDDGVDAVRRALDLGYAGGTYKGCKGVFRGLANGVLAGHRATPDRPTIMTAEDLSTLPPLTVAQDLVVAATLGLTHIERNGHHYFGRLAPLMPDIGALARDSHPDLYRADSRVDARLRVSAGVVEFGSALAAPFGFAPELDVSALPLLTLQTARAAV</sequence>
<accession>A0AAJ6B2L2</accession>
<evidence type="ECO:0000313" key="3">
    <source>
        <dbReference type="Proteomes" id="UP001213972"/>
    </source>
</evidence>
<gene>
    <name evidence="2" type="ORF">P0Y48_11125</name>
</gene>
<dbReference type="InterPro" id="IPR029065">
    <property type="entry name" value="Enolase_C-like"/>
</dbReference>
<dbReference type="EMBL" id="CP119321">
    <property type="protein sequence ID" value="WEK13010.1"/>
    <property type="molecule type" value="Genomic_DNA"/>
</dbReference>
<dbReference type="InterPro" id="IPR029017">
    <property type="entry name" value="Enolase-like_N"/>
</dbReference>
<dbReference type="Pfam" id="PF13378">
    <property type="entry name" value="MR_MLE_C"/>
    <property type="match status" value="1"/>
</dbReference>
<dbReference type="InterPro" id="IPR036849">
    <property type="entry name" value="Enolase-like_C_sf"/>
</dbReference>